<dbReference type="SUPFAM" id="SSF56784">
    <property type="entry name" value="HAD-like"/>
    <property type="match status" value="1"/>
</dbReference>
<dbReference type="eggNOG" id="COG0560">
    <property type="taxonomic scope" value="Bacteria"/>
</dbReference>
<dbReference type="InterPro" id="IPR023214">
    <property type="entry name" value="HAD_sf"/>
</dbReference>
<dbReference type="EMBL" id="CP001679">
    <property type="protein sequence ID" value="ACT60838.1"/>
    <property type="molecule type" value="Genomic_DNA"/>
</dbReference>
<dbReference type="InterPro" id="IPR036412">
    <property type="entry name" value="HAD-like_sf"/>
</dbReference>
<keyword evidence="1" id="KW-0614">Plasmid</keyword>
<proteinExistence type="predicted"/>
<dbReference type="HOGENOM" id="CLU_1292920_0_0_5"/>
<dbReference type="RefSeq" id="WP_012778225.1">
    <property type="nucleotide sequence ID" value="NC_012983.1"/>
</dbReference>
<keyword evidence="2" id="KW-1185">Reference proteome</keyword>
<organism evidence="1 2">
    <name type="scientific">Hirschia baltica (strain ATCC 49814 / DSM 5838 / IFAM 1418)</name>
    <dbReference type="NCBI Taxonomy" id="582402"/>
    <lineage>
        <taxon>Bacteria</taxon>
        <taxon>Pseudomonadati</taxon>
        <taxon>Pseudomonadota</taxon>
        <taxon>Alphaproteobacteria</taxon>
        <taxon>Hyphomonadales</taxon>
        <taxon>Hyphomonadaceae</taxon>
        <taxon>Hirschia</taxon>
    </lineage>
</organism>
<dbReference type="AlphaFoldDB" id="C6XRZ7"/>
<dbReference type="OrthoDB" id="9803632at2"/>
<sequence length="213" mass="23716">MTNPTPTDELLLGTAPDPDLPVLAMDLDGTLIYTDTTAELFKLCAKYKPYLLPVAGYKMLTNRPHAKRWLVRQVGDYFDPRKLVTEPKAIRLMQDHKKKGGQVWLVSGSDQLMVDEMAAELATYIGKFDRIKGTEGPESASVKDAINLTSQNKANFLTENCPQGFYYAGNSTQDYAVWKAALKGYGFNAPAQSYSLTREDGSKVEVQEIVPRK</sequence>
<dbReference type="KEGG" id="hba:Hbal_3171"/>
<dbReference type="Gene3D" id="3.40.50.1000">
    <property type="entry name" value="HAD superfamily/HAD-like"/>
    <property type="match status" value="1"/>
</dbReference>
<dbReference type="Pfam" id="PF12710">
    <property type="entry name" value="HAD"/>
    <property type="match status" value="1"/>
</dbReference>
<gene>
    <name evidence="1" type="ordered locus">Hbal_3171</name>
</gene>
<dbReference type="Proteomes" id="UP000002745">
    <property type="component" value="Plasmid pHbal01"/>
</dbReference>
<name>C6XRZ7_HIRBI</name>
<reference evidence="2" key="1">
    <citation type="journal article" date="2011" name="J. Bacteriol.">
        <title>Genome sequences of eight morphologically diverse alphaproteobacteria.</title>
        <authorList>
            <consortium name="US DOE Joint Genome Institute"/>
            <person name="Brown P.J."/>
            <person name="Kysela D.T."/>
            <person name="Buechlein A."/>
            <person name="Hemmerich C."/>
            <person name="Brun Y.V."/>
        </authorList>
    </citation>
    <scope>NUCLEOTIDE SEQUENCE [LARGE SCALE GENOMIC DNA]</scope>
    <source>
        <strain evidence="2">ATCC 49814 / DSM 5838 / IFAM 1418</strain>
        <plasmid evidence="2">pHbal01</plasmid>
    </source>
</reference>
<accession>C6XRZ7</accession>
<geneLocation type="plasmid" evidence="1 2">
    <name>pHbal01</name>
</geneLocation>
<protein>
    <submittedName>
        <fullName evidence="1">Uncharacterized protein</fullName>
    </submittedName>
</protein>
<evidence type="ECO:0000313" key="1">
    <source>
        <dbReference type="EMBL" id="ACT60838.1"/>
    </source>
</evidence>
<evidence type="ECO:0000313" key="2">
    <source>
        <dbReference type="Proteomes" id="UP000002745"/>
    </source>
</evidence>